<reference evidence="3" key="1">
    <citation type="journal article" date="2020" name="Stud. Mycol.">
        <title>101 Dothideomycetes genomes: a test case for predicting lifestyles and emergence of pathogens.</title>
        <authorList>
            <person name="Haridas S."/>
            <person name="Albert R."/>
            <person name="Binder M."/>
            <person name="Bloem J."/>
            <person name="Labutti K."/>
            <person name="Salamov A."/>
            <person name="Andreopoulos B."/>
            <person name="Baker S."/>
            <person name="Barry K."/>
            <person name="Bills G."/>
            <person name="Bluhm B."/>
            <person name="Cannon C."/>
            <person name="Castanera R."/>
            <person name="Culley D."/>
            <person name="Daum C."/>
            <person name="Ezra D."/>
            <person name="Gonzalez J."/>
            <person name="Henrissat B."/>
            <person name="Kuo A."/>
            <person name="Liang C."/>
            <person name="Lipzen A."/>
            <person name="Lutzoni F."/>
            <person name="Magnuson J."/>
            <person name="Mondo S."/>
            <person name="Nolan M."/>
            <person name="Ohm R."/>
            <person name="Pangilinan J."/>
            <person name="Park H.-J."/>
            <person name="Ramirez L."/>
            <person name="Alfaro M."/>
            <person name="Sun H."/>
            <person name="Tritt A."/>
            <person name="Yoshinaga Y."/>
            <person name="Zwiers L.-H."/>
            <person name="Turgeon B."/>
            <person name="Goodwin S."/>
            <person name="Spatafora J."/>
            <person name="Crous P."/>
            <person name="Grigoriev I."/>
        </authorList>
    </citation>
    <scope>NUCLEOTIDE SEQUENCE</scope>
    <source>
        <strain evidence="3">CBS 109.77</strain>
    </source>
</reference>
<evidence type="ECO:0000256" key="1">
    <source>
        <dbReference type="ARBA" id="ARBA00006484"/>
    </source>
</evidence>
<sequence length="260" mass="27177">AIVTGASSGIGRSITLALAEAGVGLIVCADVRIQPLTEGVKKPERKTHEEIEKRFGAGRARFVKCDVTGPACGMVELVEQTVRWAGRLDIMVNNAGVGIFDIPLHEMKVATWNQTISVNVNRMFLGSKHAIAQFLTQKPDVSGFRGTLINVSSIGGVVGLMRCAAYCAAKAAIIGLTRATALEYADRGNRCNVILPGYISTAMLQPIVDASPAFAAYLDAGIPAGRLGTPGDVAGAATWLADSTKSAYVTGVALPVDSGY</sequence>
<feature type="non-terminal residue" evidence="3">
    <location>
        <position position="1"/>
    </location>
</feature>
<name>A0A6A6XRR4_9PLEO</name>
<keyword evidence="2" id="KW-0521">NADP</keyword>
<dbReference type="PRINTS" id="PR00080">
    <property type="entry name" value="SDRFAMILY"/>
</dbReference>
<comment type="similarity">
    <text evidence="1">Belongs to the short-chain dehydrogenases/reductases (SDR) family.</text>
</comment>
<dbReference type="Pfam" id="PF13561">
    <property type="entry name" value="adh_short_C2"/>
    <property type="match status" value="1"/>
</dbReference>
<organism evidence="3 4">
    <name type="scientific">Melanomma pulvis-pyrius CBS 109.77</name>
    <dbReference type="NCBI Taxonomy" id="1314802"/>
    <lineage>
        <taxon>Eukaryota</taxon>
        <taxon>Fungi</taxon>
        <taxon>Dikarya</taxon>
        <taxon>Ascomycota</taxon>
        <taxon>Pezizomycotina</taxon>
        <taxon>Dothideomycetes</taxon>
        <taxon>Pleosporomycetidae</taxon>
        <taxon>Pleosporales</taxon>
        <taxon>Melanommataceae</taxon>
        <taxon>Melanomma</taxon>
    </lineage>
</organism>
<dbReference type="Gene3D" id="3.40.50.720">
    <property type="entry name" value="NAD(P)-binding Rossmann-like Domain"/>
    <property type="match status" value="1"/>
</dbReference>
<dbReference type="InterPro" id="IPR002347">
    <property type="entry name" value="SDR_fam"/>
</dbReference>
<evidence type="ECO:0000313" key="4">
    <source>
        <dbReference type="Proteomes" id="UP000799757"/>
    </source>
</evidence>
<dbReference type="PANTHER" id="PTHR42760:SF124">
    <property type="entry name" value="SHORT-CHAIN DEHYDROGENASE_REDUCTASE"/>
    <property type="match status" value="1"/>
</dbReference>
<accession>A0A6A6XRR4</accession>
<dbReference type="AlphaFoldDB" id="A0A6A6XRR4"/>
<dbReference type="OrthoDB" id="5840532at2759"/>
<dbReference type="PROSITE" id="PS00061">
    <property type="entry name" value="ADH_SHORT"/>
    <property type="match status" value="1"/>
</dbReference>
<dbReference type="PANTHER" id="PTHR42760">
    <property type="entry name" value="SHORT-CHAIN DEHYDROGENASES/REDUCTASES FAMILY MEMBER"/>
    <property type="match status" value="1"/>
</dbReference>
<protein>
    <submittedName>
        <fullName evidence="3">Beta-ketoacyl-acyl carrier protein reductase</fullName>
    </submittedName>
</protein>
<dbReference type="CDD" id="cd05233">
    <property type="entry name" value="SDR_c"/>
    <property type="match status" value="1"/>
</dbReference>
<dbReference type="InterPro" id="IPR036291">
    <property type="entry name" value="NAD(P)-bd_dom_sf"/>
</dbReference>
<keyword evidence="4" id="KW-1185">Reference proteome</keyword>
<evidence type="ECO:0000313" key="3">
    <source>
        <dbReference type="EMBL" id="KAF2799251.1"/>
    </source>
</evidence>
<feature type="non-terminal residue" evidence="3">
    <location>
        <position position="260"/>
    </location>
</feature>
<evidence type="ECO:0000256" key="2">
    <source>
        <dbReference type="ARBA" id="ARBA00022857"/>
    </source>
</evidence>
<dbReference type="EMBL" id="MU001768">
    <property type="protein sequence ID" value="KAF2799251.1"/>
    <property type="molecule type" value="Genomic_DNA"/>
</dbReference>
<dbReference type="PRINTS" id="PR00081">
    <property type="entry name" value="GDHRDH"/>
</dbReference>
<dbReference type="SUPFAM" id="SSF51735">
    <property type="entry name" value="NAD(P)-binding Rossmann-fold domains"/>
    <property type="match status" value="1"/>
</dbReference>
<gene>
    <name evidence="3" type="ORF">K505DRAFT_218948</name>
</gene>
<dbReference type="Proteomes" id="UP000799757">
    <property type="component" value="Unassembled WGS sequence"/>
</dbReference>
<dbReference type="FunFam" id="3.40.50.720:FF:000084">
    <property type="entry name" value="Short-chain dehydrogenase reductase"/>
    <property type="match status" value="1"/>
</dbReference>
<dbReference type="InterPro" id="IPR020904">
    <property type="entry name" value="Sc_DH/Rdtase_CS"/>
</dbReference>
<proteinExistence type="inferred from homology"/>
<dbReference type="GO" id="GO:0016616">
    <property type="term" value="F:oxidoreductase activity, acting on the CH-OH group of donors, NAD or NADP as acceptor"/>
    <property type="evidence" value="ECO:0007669"/>
    <property type="project" value="TreeGrafter"/>
</dbReference>